<protein>
    <recommendedName>
        <fullName evidence="3">F-box domain-containing protein</fullName>
    </recommendedName>
</protein>
<organism evidence="1 2">
    <name type="scientific">Aspergillus wentii DTO 134E9</name>
    <dbReference type="NCBI Taxonomy" id="1073089"/>
    <lineage>
        <taxon>Eukaryota</taxon>
        <taxon>Fungi</taxon>
        <taxon>Dikarya</taxon>
        <taxon>Ascomycota</taxon>
        <taxon>Pezizomycotina</taxon>
        <taxon>Eurotiomycetes</taxon>
        <taxon>Eurotiomycetidae</taxon>
        <taxon>Eurotiales</taxon>
        <taxon>Aspergillaceae</taxon>
        <taxon>Aspergillus</taxon>
        <taxon>Aspergillus subgen. Cremei</taxon>
    </lineage>
</organism>
<evidence type="ECO:0008006" key="3">
    <source>
        <dbReference type="Google" id="ProtNLM"/>
    </source>
</evidence>
<evidence type="ECO:0000313" key="1">
    <source>
        <dbReference type="EMBL" id="OJJ37086.1"/>
    </source>
</evidence>
<dbReference type="RefSeq" id="XP_040690762.1">
    <property type="nucleotide sequence ID" value="XM_040831901.1"/>
</dbReference>
<keyword evidence="2" id="KW-1185">Reference proteome</keyword>
<dbReference type="Gene3D" id="3.80.10.10">
    <property type="entry name" value="Ribonuclease Inhibitor"/>
    <property type="match status" value="1"/>
</dbReference>
<proteinExistence type="predicted"/>
<evidence type="ECO:0000313" key="2">
    <source>
        <dbReference type="Proteomes" id="UP000184383"/>
    </source>
</evidence>
<sequence>MLLSRLIYMEELCLQDVGSTSVWSLTDTDFGSLLSHLPNLRKLVANIDLYRLGAVPLDAIANCCPMMKSIEMLFLSVDFMALKWDSRAALMLPQLKTLKVSGLGFSVQGEDRSSRYAGIHAVATIIRRHLPKLEYLDFADPDFLEDEELLEIWESMGST</sequence>
<accession>A0A1L9RQ53</accession>
<gene>
    <name evidence="1" type="ORF">ASPWEDRAFT_181991</name>
</gene>
<reference evidence="2" key="1">
    <citation type="journal article" date="2017" name="Genome Biol.">
        <title>Comparative genomics reveals high biological diversity and specific adaptations in the industrially and medically important fungal genus Aspergillus.</title>
        <authorList>
            <person name="de Vries R.P."/>
            <person name="Riley R."/>
            <person name="Wiebenga A."/>
            <person name="Aguilar-Osorio G."/>
            <person name="Amillis S."/>
            <person name="Uchima C.A."/>
            <person name="Anderluh G."/>
            <person name="Asadollahi M."/>
            <person name="Askin M."/>
            <person name="Barry K."/>
            <person name="Battaglia E."/>
            <person name="Bayram O."/>
            <person name="Benocci T."/>
            <person name="Braus-Stromeyer S.A."/>
            <person name="Caldana C."/>
            <person name="Canovas D."/>
            <person name="Cerqueira G.C."/>
            <person name="Chen F."/>
            <person name="Chen W."/>
            <person name="Choi C."/>
            <person name="Clum A."/>
            <person name="Dos Santos R.A."/>
            <person name="Damasio A.R."/>
            <person name="Diallinas G."/>
            <person name="Emri T."/>
            <person name="Fekete E."/>
            <person name="Flipphi M."/>
            <person name="Freyberg S."/>
            <person name="Gallo A."/>
            <person name="Gournas C."/>
            <person name="Habgood R."/>
            <person name="Hainaut M."/>
            <person name="Harispe M.L."/>
            <person name="Henrissat B."/>
            <person name="Hilden K.S."/>
            <person name="Hope R."/>
            <person name="Hossain A."/>
            <person name="Karabika E."/>
            <person name="Karaffa L."/>
            <person name="Karanyi Z."/>
            <person name="Krasevec N."/>
            <person name="Kuo A."/>
            <person name="Kusch H."/>
            <person name="LaButti K."/>
            <person name="Lagendijk E.L."/>
            <person name="Lapidus A."/>
            <person name="Levasseur A."/>
            <person name="Lindquist E."/>
            <person name="Lipzen A."/>
            <person name="Logrieco A.F."/>
            <person name="MacCabe A."/>
            <person name="Maekelae M.R."/>
            <person name="Malavazi I."/>
            <person name="Melin P."/>
            <person name="Meyer V."/>
            <person name="Mielnichuk N."/>
            <person name="Miskei M."/>
            <person name="Molnar A.P."/>
            <person name="Mule G."/>
            <person name="Ngan C.Y."/>
            <person name="Orejas M."/>
            <person name="Orosz E."/>
            <person name="Ouedraogo J.P."/>
            <person name="Overkamp K.M."/>
            <person name="Park H.-S."/>
            <person name="Perrone G."/>
            <person name="Piumi F."/>
            <person name="Punt P.J."/>
            <person name="Ram A.F."/>
            <person name="Ramon A."/>
            <person name="Rauscher S."/>
            <person name="Record E."/>
            <person name="Riano-Pachon D.M."/>
            <person name="Robert V."/>
            <person name="Roehrig J."/>
            <person name="Ruller R."/>
            <person name="Salamov A."/>
            <person name="Salih N.S."/>
            <person name="Samson R.A."/>
            <person name="Sandor E."/>
            <person name="Sanguinetti M."/>
            <person name="Schuetze T."/>
            <person name="Sepcic K."/>
            <person name="Shelest E."/>
            <person name="Sherlock G."/>
            <person name="Sophianopoulou V."/>
            <person name="Squina F.M."/>
            <person name="Sun H."/>
            <person name="Susca A."/>
            <person name="Todd R.B."/>
            <person name="Tsang A."/>
            <person name="Unkles S.E."/>
            <person name="van de Wiele N."/>
            <person name="van Rossen-Uffink D."/>
            <person name="Oliveira J.V."/>
            <person name="Vesth T.C."/>
            <person name="Visser J."/>
            <person name="Yu J.-H."/>
            <person name="Zhou M."/>
            <person name="Andersen M.R."/>
            <person name="Archer D.B."/>
            <person name="Baker S.E."/>
            <person name="Benoit I."/>
            <person name="Brakhage A.A."/>
            <person name="Braus G.H."/>
            <person name="Fischer R."/>
            <person name="Frisvad J.C."/>
            <person name="Goldman G.H."/>
            <person name="Houbraken J."/>
            <person name="Oakley B."/>
            <person name="Pocsi I."/>
            <person name="Scazzocchio C."/>
            <person name="Seiboth B."/>
            <person name="vanKuyk P.A."/>
            <person name="Wortman J."/>
            <person name="Dyer P.S."/>
            <person name="Grigoriev I.V."/>
        </authorList>
    </citation>
    <scope>NUCLEOTIDE SEQUENCE [LARGE SCALE GENOMIC DNA]</scope>
    <source>
        <strain evidence="2">DTO 134E9</strain>
    </source>
</reference>
<dbReference type="VEuPathDB" id="FungiDB:ASPWEDRAFT_181991"/>
<dbReference type="GeneID" id="63747749"/>
<name>A0A1L9RQ53_ASPWE</name>
<dbReference type="Proteomes" id="UP000184383">
    <property type="component" value="Unassembled WGS sequence"/>
</dbReference>
<dbReference type="AlphaFoldDB" id="A0A1L9RQ53"/>
<dbReference type="SUPFAM" id="SSF52047">
    <property type="entry name" value="RNI-like"/>
    <property type="match status" value="1"/>
</dbReference>
<dbReference type="EMBL" id="KV878211">
    <property type="protein sequence ID" value="OJJ37086.1"/>
    <property type="molecule type" value="Genomic_DNA"/>
</dbReference>
<dbReference type="InterPro" id="IPR032675">
    <property type="entry name" value="LRR_dom_sf"/>
</dbReference>